<dbReference type="InterPro" id="IPR016024">
    <property type="entry name" value="ARM-type_fold"/>
</dbReference>
<evidence type="ECO:0000313" key="2">
    <source>
        <dbReference type="Proteomes" id="UP001295423"/>
    </source>
</evidence>
<dbReference type="Proteomes" id="UP001295423">
    <property type="component" value="Unassembled WGS sequence"/>
</dbReference>
<name>A0AAD2FN94_9STRA</name>
<dbReference type="AlphaFoldDB" id="A0AAD2FN94"/>
<comment type="caution">
    <text evidence="1">The sequence shown here is derived from an EMBL/GenBank/DDBJ whole genome shotgun (WGS) entry which is preliminary data.</text>
</comment>
<gene>
    <name evidence="1" type="ORF">CYCCA115_LOCUS10966</name>
</gene>
<dbReference type="EMBL" id="CAKOGP040001725">
    <property type="protein sequence ID" value="CAJ1947077.1"/>
    <property type="molecule type" value="Genomic_DNA"/>
</dbReference>
<dbReference type="SUPFAM" id="SSF48371">
    <property type="entry name" value="ARM repeat"/>
    <property type="match status" value="1"/>
</dbReference>
<evidence type="ECO:0000313" key="1">
    <source>
        <dbReference type="EMBL" id="CAJ1947077.1"/>
    </source>
</evidence>
<sequence>MMNHDDSYQNGPELRSIRMGAVASGNEPAIAFSSSMPRESKTLAQEPISANQPLHTQEWNVPEELPAIPEDYSLGHSHAVVHGVSPQTVANRIAKALAQHSIAAVPHDSHENSLFAEATCGLKFAINLFASNSDDNGVLVEVERRIGCSYGFHLCCTAVFKAAKGIATKTSMPASLKVPMCIPQDAKQERQKCIQFDTQQALELVKSERTDAQLLGLESLERLSLDEYAASLLHTNESIASIQSFLANDAPTCVMKRRALGILANVMRYKSNEPCDQLQCQYFMKALVDLFSNSSTSPHEACAATKCLQSSLDALSQQKTEDLAEILRTFNSNHHLQLAQESKKLQDRLRQTQ</sequence>
<keyword evidence="2" id="KW-1185">Reference proteome</keyword>
<proteinExistence type="predicted"/>
<organism evidence="1 2">
    <name type="scientific">Cylindrotheca closterium</name>
    <dbReference type="NCBI Taxonomy" id="2856"/>
    <lineage>
        <taxon>Eukaryota</taxon>
        <taxon>Sar</taxon>
        <taxon>Stramenopiles</taxon>
        <taxon>Ochrophyta</taxon>
        <taxon>Bacillariophyta</taxon>
        <taxon>Bacillariophyceae</taxon>
        <taxon>Bacillariophycidae</taxon>
        <taxon>Bacillariales</taxon>
        <taxon>Bacillariaceae</taxon>
        <taxon>Cylindrotheca</taxon>
    </lineage>
</organism>
<protein>
    <submittedName>
        <fullName evidence="1">Uncharacterized protein</fullName>
    </submittedName>
</protein>
<reference evidence="1" key="1">
    <citation type="submission" date="2023-08" db="EMBL/GenBank/DDBJ databases">
        <authorList>
            <person name="Audoor S."/>
            <person name="Bilcke G."/>
        </authorList>
    </citation>
    <scope>NUCLEOTIDE SEQUENCE</scope>
</reference>
<accession>A0AAD2FN94</accession>